<dbReference type="PROSITE" id="PS50405">
    <property type="entry name" value="GST_CTER"/>
    <property type="match status" value="1"/>
</dbReference>
<dbReference type="InterPro" id="IPR004046">
    <property type="entry name" value="GST_C"/>
</dbReference>
<dbReference type="InterPro" id="IPR004045">
    <property type="entry name" value="Glutathione_S-Trfase_N"/>
</dbReference>
<dbReference type="PANTHER" id="PTHR11571:SF224">
    <property type="entry name" value="HEMATOPOIETIC PROSTAGLANDIN D SYNTHASE"/>
    <property type="match status" value="1"/>
</dbReference>
<dbReference type="InterPro" id="IPR050213">
    <property type="entry name" value="GST_superfamily"/>
</dbReference>
<accession>A0ABD2CB65</accession>
<reference evidence="9 10" key="1">
    <citation type="journal article" date="2024" name="Ann. Entomol. Soc. Am.">
        <title>Genomic analyses of the southern and eastern yellowjacket wasps (Hymenoptera: Vespidae) reveal evolutionary signatures of social life.</title>
        <authorList>
            <person name="Catto M.A."/>
            <person name="Caine P.B."/>
            <person name="Orr S.E."/>
            <person name="Hunt B.G."/>
            <person name="Goodisman M.A.D."/>
        </authorList>
    </citation>
    <scope>NUCLEOTIDE SEQUENCE [LARGE SCALE GENOMIC DNA]</scope>
    <source>
        <strain evidence="9">232</strain>
        <tissue evidence="9">Head and thorax</tissue>
    </source>
</reference>
<comment type="caution">
    <text evidence="9">The sequence shown here is derived from an EMBL/GenBank/DDBJ whole genome shotgun (WGS) entry which is preliminary data.</text>
</comment>
<dbReference type="SFLD" id="SFLDG00363">
    <property type="entry name" value="AMPS_(cytGST):_Alpha-__Mu-__Pi"/>
    <property type="match status" value="1"/>
</dbReference>
<dbReference type="PROSITE" id="PS50404">
    <property type="entry name" value="GST_NTER"/>
    <property type="match status" value="1"/>
</dbReference>
<dbReference type="GO" id="GO:0004602">
    <property type="term" value="F:glutathione peroxidase activity"/>
    <property type="evidence" value="ECO:0007669"/>
    <property type="project" value="UniProtKB-ARBA"/>
</dbReference>
<dbReference type="Pfam" id="PF02798">
    <property type="entry name" value="GST_N"/>
    <property type="match status" value="1"/>
</dbReference>
<evidence type="ECO:0000256" key="2">
    <source>
        <dbReference type="ARBA" id="ARBA00012452"/>
    </source>
</evidence>
<evidence type="ECO:0000256" key="3">
    <source>
        <dbReference type="ARBA" id="ARBA00022679"/>
    </source>
</evidence>
<sequence length="253" mass="29022">MSVHFYCNKSRGESKQKESSYTLTGILQLVSIGSSIVWYRSFLTVQLLIVTMQYKLSYFDVMGLGEPIRFLLSYGGAKFEDIRIDREQWGKFKPATPFGQMPILEFDGKVYSQTLPICRYLAKKYNLNGKTDLDDLQIDAIANALHDLRKQVALFYRSTDPNEKAKRKEEVLTTTLPFYLKKLEELAHNNGGYLHGGQLSYADLFFVAISDSINNACELDIGENNPNLKSLREKVLAIPKIKEWVQKRPKLEF</sequence>
<keyword evidence="3" id="KW-0808">Transferase</keyword>
<proteinExistence type="inferred from homology"/>
<dbReference type="SUPFAM" id="SSF52833">
    <property type="entry name" value="Thioredoxin-like"/>
    <property type="match status" value="1"/>
</dbReference>
<evidence type="ECO:0000313" key="10">
    <source>
        <dbReference type="Proteomes" id="UP001607303"/>
    </source>
</evidence>
<dbReference type="FunFam" id="3.40.30.10:FF:000035">
    <property type="entry name" value="hematopoietic prostaglandin D synthase"/>
    <property type="match status" value="1"/>
</dbReference>
<evidence type="ECO:0000259" key="8">
    <source>
        <dbReference type="PROSITE" id="PS50405"/>
    </source>
</evidence>
<gene>
    <name evidence="9" type="ORF">V1477_009935</name>
</gene>
<protein>
    <recommendedName>
        <fullName evidence="2">glutathione transferase</fullName>
        <ecNumber evidence="2">2.5.1.18</ecNumber>
    </recommendedName>
</protein>
<dbReference type="AlphaFoldDB" id="A0ABD2CB65"/>
<organism evidence="9 10">
    <name type="scientific">Vespula maculifrons</name>
    <name type="common">Eastern yellow jacket</name>
    <name type="synonym">Wasp</name>
    <dbReference type="NCBI Taxonomy" id="7453"/>
    <lineage>
        <taxon>Eukaryota</taxon>
        <taxon>Metazoa</taxon>
        <taxon>Ecdysozoa</taxon>
        <taxon>Arthropoda</taxon>
        <taxon>Hexapoda</taxon>
        <taxon>Insecta</taxon>
        <taxon>Pterygota</taxon>
        <taxon>Neoptera</taxon>
        <taxon>Endopterygota</taxon>
        <taxon>Hymenoptera</taxon>
        <taxon>Apocrita</taxon>
        <taxon>Aculeata</taxon>
        <taxon>Vespoidea</taxon>
        <taxon>Vespidae</taxon>
        <taxon>Vespinae</taxon>
        <taxon>Vespula</taxon>
    </lineage>
</organism>
<dbReference type="EC" id="2.5.1.18" evidence="2"/>
<dbReference type="Proteomes" id="UP001607303">
    <property type="component" value="Unassembled WGS sequence"/>
</dbReference>
<dbReference type="FunFam" id="1.20.1050.10:FF:000030">
    <property type="entry name" value="Glutathione S-transferase S1"/>
    <property type="match status" value="1"/>
</dbReference>
<evidence type="ECO:0000256" key="4">
    <source>
        <dbReference type="ARBA" id="ARBA00038317"/>
    </source>
</evidence>
<dbReference type="SFLD" id="SFLDG01205">
    <property type="entry name" value="AMPS.1"/>
    <property type="match status" value="1"/>
</dbReference>
<dbReference type="Pfam" id="PF14497">
    <property type="entry name" value="GST_C_3"/>
    <property type="match status" value="1"/>
</dbReference>
<dbReference type="InterPro" id="IPR040079">
    <property type="entry name" value="Glutathione_S-Trfase"/>
</dbReference>
<comment type="similarity">
    <text evidence="4">Belongs to the GST superfamily. Sigma family.</text>
</comment>
<dbReference type="GO" id="GO:0004364">
    <property type="term" value="F:glutathione transferase activity"/>
    <property type="evidence" value="ECO:0007669"/>
    <property type="project" value="UniProtKB-EC"/>
</dbReference>
<dbReference type="Gene3D" id="3.40.30.10">
    <property type="entry name" value="Glutaredoxin"/>
    <property type="match status" value="1"/>
</dbReference>
<evidence type="ECO:0000259" key="7">
    <source>
        <dbReference type="PROSITE" id="PS50404"/>
    </source>
</evidence>
<dbReference type="InterPro" id="IPR036282">
    <property type="entry name" value="Glutathione-S-Trfase_C_sf"/>
</dbReference>
<dbReference type="SFLD" id="SFLDS00019">
    <property type="entry name" value="Glutathione_Transferase_(cytos"/>
    <property type="match status" value="1"/>
</dbReference>
<keyword evidence="10" id="KW-1185">Reference proteome</keyword>
<feature type="domain" description="GST N-terminal" evidence="7">
    <location>
        <begin position="52"/>
        <end position="129"/>
    </location>
</feature>
<evidence type="ECO:0000256" key="1">
    <source>
        <dbReference type="ARBA" id="ARBA00011738"/>
    </source>
</evidence>
<feature type="transmembrane region" description="Helical" evidence="6">
    <location>
        <begin position="21"/>
        <end position="39"/>
    </location>
</feature>
<keyword evidence="6" id="KW-0812">Transmembrane</keyword>
<dbReference type="CDD" id="cd03192">
    <property type="entry name" value="GST_C_Sigma_like"/>
    <property type="match status" value="1"/>
</dbReference>
<dbReference type="PANTHER" id="PTHR11571">
    <property type="entry name" value="GLUTATHIONE S-TRANSFERASE"/>
    <property type="match status" value="1"/>
</dbReference>
<dbReference type="EMBL" id="JAYRBN010000058">
    <property type="protein sequence ID" value="KAL2742306.1"/>
    <property type="molecule type" value="Genomic_DNA"/>
</dbReference>
<comment type="catalytic activity">
    <reaction evidence="5">
        <text>RX + glutathione = an S-substituted glutathione + a halide anion + H(+)</text>
        <dbReference type="Rhea" id="RHEA:16437"/>
        <dbReference type="ChEBI" id="CHEBI:15378"/>
        <dbReference type="ChEBI" id="CHEBI:16042"/>
        <dbReference type="ChEBI" id="CHEBI:17792"/>
        <dbReference type="ChEBI" id="CHEBI:57925"/>
        <dbReference type="ChEBI" id="CHEBI:90779"/>
        <dbReference type="EC" id="2.5.1.18"/>
    </reaction>
</comment>
<dbReference type="CDD" id="cd03039">
    <property type="entry name" value="GST_N_Sigma_like"/>
    <property type="match status" value="1"/>
</dbReference>
<evidence type="ECO:0000256" key="6">
    <source>
        <dbReference type="SAM" id="Phobius"/>
    </source>
</evidence>
<keyword evidence="6" id="KW-0472">Membrane</keyword>
<name>A0ABD2CB65_VESMC</name>
<evidence type="ECO:0000313" key="9">
    <source>
        <dbReference type="EMBL" id="KAL2742306.1"/>
    </source>
</evidence>
<dbReference type="InterPro" id="IPR036249">
    <property type="entry name" value="Thioredoxin-like_sf"/>
</dbReference>
<feature type="domain" description="GST C-terminal" evidence="8">
    <location>
        <begin position="131"/>
        <end position="253"/>
    </location>
</feature>
<dbReference type="SUPFAM" id="SSF47616">
    <property type="entry name" value="GST C-terminal domain-like"/>
    <property type="match status" value="1"/>
</dbReference>
<evidence type="ECO:0000256" key="5">
    <source>
        <dbReference type="ARBA" id="ARBA00047960"/>
    </source>
</evidence>
<comment type="subunit">
    <text evidence="1">Homodimer.</text>
</comment>
<dbReference type="InterPro" id="IPR010987">
    <property type="entry name" value="Glutathione-S-Trfase_C-like"/>
</dbReference>
<dbReference type="Gene3D" id="1.20.1050.10">
    <property type="match status" value="1"/>
</dbReference>
<keyword evidence="6" id="KW-1133">Transmembrane helix</keyword>